<keyword evidence="10" id="KW-1185">Reference proteome</keyword>
<name>A0A5S4WU87_9BRAD</name>
<gene>
    <name evidence="9" type="ORF">FXB38_11015</name>
</gene>
<dbReference type="AlphaFoldDB" id="A0A5S4WU87"/>
<evidence type="ECO:0000313" key="10">
    <source>
        <dbReference type="Proteomes" id="UP000324853"/>
    </source>
</evidence>
<dbReference type="RefSeq" id="WP_148750883.1">
    <property type="nucleotide sequence ID" value="NZ_VSSR01000017.1"/>
</dbReference>
<dbReference type="InterPro" id="IPR004688">
    <property type="entry name" value="Ni/Co_transpt"/>
</dbReference>
<keyword evidence="3 8" id="KW-0813">Transport</keyword>
<feature type="transmembrane region" description="Helical" evidence="8">
    <location>
        <begin position="191"/>
        <end position="215"/>
    </location>
</feature>
<evidence type="ECO:0000313" key="9">
    <source>
        <dbReference type="EMBL" id="TYL85596.1"/>
    </source>
</evidence>
<evidence type="ECO:0000256" key="5">
    <source>
        <dbReference type="ARBA" id="ARBA00022692"/>
    </source>
</evidence>
<dbReference type="PANTHER" id="PTHR31611">
    <property type="entry name" value="HIGH-AFFINITY NICKEL TRANSPORT PROTEIN NIC1"/>
    <property type="match status" value="1"/>
</dbReference>
<feature type="transmembrane region" description="Helical" evidence="8">
    <location>
        <begin position="227"/>
        <end position="252"/>
    </location>
</feature>
<organism evidence="9 10">
    <name type="scientific">Bradyrhizobium cytisi</name>
    <dbReference type="NCBI Taxonomy" id="515489"/>
    <lineage>
        <taxon>Bacteria</taxon>
        <taxon>Pseudomonadati</taxon>
        <taxon>Pseudomonadota</taxon>
        <taxon>Alphaproteobacteria</taxon>
        <taxon>Hyphomicrobiales</taxon>
        <taxon>Nitrobacteraceae</taxon>
        <taxon>Bradyrhizobium</taxon>
    </lineage>
</organism>
<comment type="subcellular location">
    <subcellularLocation>
        <location evidence="8">Cell membrane</location>
        <topology evidence="8">Multi-pass membrane protein</topology>
    </subcellularLocation>
    <subcellularLocation>
        <location evidence="1">Endomembrane system</location>
        <topology evidence="1">Multi-pass membrane protein</topology>
    </subcellularLocation>
</comment>
<dbReference type="GO" id="GO:0015099">
    <property type="term" value="F:nickel cation transmembrane transporter activity"/>
    <property type="evidence" value="ECO:0007669"/>
    <property type="project" value="UniProtKB-UniRule"/>
</dbReference>
<evidence type="ECO:0000256" key="1">
    <source>
        <dbReference type="ARBA" id="ARBA00004127"/>
    </source>
</evidence>
<keyword evidence="6 8" id="KW-1133">Transmembrane helix</keyword>
<dbReference type="GO" id="GO:0012505">
    <property type="term" value="C:endomembrane system"/>
    <property type="evidence" value="ECO:0007669"/>
    <property type="project" value="UniProtKB-SubCell"/>
</dbReference>
<feature type="transmembrane region" description="Helical" evidence="8">
    <location>
        <begin position="16"/>
        <end position="38"/>
    </location>
</feature>
<comment type="caution">
    <text evidence="9">The sequence shown here is derived from an EMBL/GenBank/DDBJ whole genome shotgun (WGS) entry which is preliminary data.</text>
</comment>
<dbReference type="Pfam" id="PF03824">
    <property type="entry name" value="NicO"/>
    <property type="match status" value="1"/>
</dbReference>
<keyword evidence="7 8" id="KW-0472">Membrane</keyword>
<evidence type="ECO:0000256" key="2">
    <source>
        <dbReference type="ARBA" id="ARBA00010892"/>
    </source>
</evidence>
<proteinExistence type="inferred from homology"/>
<keyword evidence="5 8" id="KW-0812">Transmembrane</keyword>
<feature type="transmembrane region" description="Helical" evidence="8">
    <location>
        <begin position="264"/>
        <end position="291"/>
    </location>
</feature>
<dbReference type="OrthoDB" id="9776706at2"/>
<evidence type="ECO:0000256" key="4">
    <source>
        <dbReference type="ARBA" id="ARBA00022596"/>
    </source>
</evidence>
<feature type="transmembrane region" description="Helical" evidence="8">
    <location>
        <begin position="311"/>
        <end position="333"/>
    </location>
</feature>
<comment type="similarity">
    <text evidence="2 8">Belongs to the NiCoT transporter (TC 2.A.52) family.</text>
</comment>
<reference evidence="9 10" key="1">
    <citation type="submission" date="2019-08" db="EMBL/GenBank/DDBJ databases">
        <title>Bradyrhizobium hipponensis sp. nov., a rhizobium isolated from a Lupinus angustifolius root nodule in Tunisia.</title>
        <authorList>
            <person name="Off K."/>
            <person name="Rejili M."/>
            <person name="Mars M."/>
            <person name="Brachmann A."/>
            <person name="Marin M."/>
        </authorList>
    </citation>
    <scope>NUCLEOTIDE SEQUENCE [LARGE SCALE GENOMIC DNA]</scope>
    <source>
        <strain evidence="9 10">CTAW11</strain>
    </source>
</reference>
<dbReference type="InterPro" id="IPR011541">
    <property type="entry name" value="Ni/Co_transpt_high_affinity"/>
</dbReference>
<dbReference type="NCBIfam" id="TIGR00802">
    <property type="entry name" value="nico"/>
    <property type="match status" value="1"/>
</dbReference>
<dbReference type="GO" id="GO:0005886">
    <property type="term" value="C:plasma membrane"/>
    <property type="evidence" value="ECO:0007669"/>
    <property type="project" value="UniProtKB-SubCell"/>
</dbReference>
<protein>
    <recommendedName>
        <fullName evidence="8">Nickel/cobalt efflux system</fullName>
    </recommendedName>
</protein>
<evidence type="ECO:0000256" key="8">
    <source>
        <dbReference type="RuleBase" id="RU362101"/>
    </source>
</evidence>
<feature type="transmembrane region" description="Helical" evidence="8">
    <location>
        <begin position="122"/>
        <end position="147"/>
    </location>
</feature>
<feature type="transmembrane region" description="Helical" evidence="8">
    <location>
        <begin position="84"/>
        <end position="110"/>
    </location>
</feature>
<evidence type="ECO:0000256" key="3">
    <source>
        <dbReference type="ARBA" id="ARBA00022448"/>
    </source>
</evidence>
<evidence type="ECO:0000256" key="6">
    <source>
        <dbReference type="ARBA" id="ARBA00022989"/>
    </source>
</evidence>
<evidence type="ECO:0000256" key="7">
    <source>
        <dbReference type="ARBA" id="ARBA00023136"/>
    </source>
</evidence>
<dbReference type="EMBL" id="VSSR01000017">
    <property type="protein sequence ID" value="TYL85596.1"/>
    <property type="molecule type" value="Genomic_DNA"/>
</dbReference>
<accession>A0A5S4WU87</accession>
<keyword evidence="4" id="KW-0533">Nickel</keyword>
<dbReference type="PANTHER" id="PTHR31611:SF0">
    <property type="entry name" value="HIGH-AFFINITY NICKEL TRANSPORT PROTEIN NIC1"/>
    <property type="match status" value="1"/>
</dbReference>
<dbReference type="Proteomes" id="UP000324853">
    <property type="component" value="Unassembled WGS sequence"/>
</dbReference>
<sequence>MSFVTRSLRAAEPATVLLFGGLVAANVAAWAWAFALFADRPAVMATALLAWVFGLRHAVDADHIAAIDNVVRKLMQTDDTPRSVGLYFALGHSTVVVIATVLLALGVVSLGGDSLLRDLGSLIGTSVSALFLLVIAAINLAIFAGLWRTFRIARAYGVHDAGQLDALLANRGFLARLLGPMFRLVTRPWHMFPLGLLFGLGFDTATEIGLLSISATEAARGASLADILVFPALFASGMALVDTADSALMVSAYRWAFVDPVRKLWYNLTITGASVAVALFIGGIEALGLIADRLGLNGGVWALVDALNESLANVGFAVIALFVIAWLVSSLLYRRMFADQARRLPDATEAA</sequence>